<dbReference type="HOGENOM" id="CLU_3288536_0_0_7"/>
<dbReference type="EMBL" id="ABXU01000084">
    <property type="protein sequence ID" value="EEB32190.1"/>
    <property type="molecule type" value="Genomic_DNA"/>
</dbReference>
<evidence type="ECO:0000313" key="1">
    <source>
        <dbReference type="EMBL" id="EEB32190.1"/>
    </source>
</evidence>
<comment type="caution">
    <text evidence="1">The sequence shown here is derived from an EMBL/GenBank/DDBJ whole genome shotgun (WGS) entry which is preliminary data.</text>
</comment>
<protein>
    <submittedName>
        <fullName evidence="1">Uncharacterized protein</fullName>
    </submittedName>
</protein>
<reference evidence="1 2" key="2">
    <citation type="submission" date="2008-10" db="EMBL/GenBank/DDBJ databases">
        <authorList>
            <person name="Fulton L."/>
            <person name="Clifton S."/>
            <person name="Fulton B."/>
            <person name="Xu J."/>
            <person name="Minx P."/>
            <person name="Pepin K.H."/>
            <person name="Johnson M."/>
            <person name="Bhonagiri V."/>
            <person name="Nash W.E."/>
            <person name="Mardis E.R."/>
            <person name="Wilson R.K."/>
        </authorList>
    </citation>
    <scope>NUCLEOTIDE SEQUENCE [LARGE SCALE GENOMIC DNA]</scope>
    <source>
        <strain evidence="1 2">ATCC 29098</strain>
    </source>
</reference>
<evidence type="ECO:0000313" key="2">
    <source>
        <dbReference type="Proteomes" id="UP000003676"/>
    </source>
</evidence>
<name>B6WXV2_9BACT</name>
<proteinExistence type="predicted"/>
<dbReference type="AlphaFoldDB" id="B6WXV2"/>
<dbReference type="Proteomes" id="UP000003676">
    <property type="component" value="Unassembled WGS sequence"/>
</dbReference>
<organism evidence="1 2">
    <name type="scientific">Desulfovibrio piger ATCC 29098</name>
    <dbReference type="NCBI Taxonomy" id="411464"/>
    <lineage>
        <taxon>Bacteria</taxon>
        <taxon>Pseudomonadati</taxon>
        <taxon>Thermodesulfobacteriota</taxon>
        <taxon>Desulfovibrionia</taxon>
        <taxon>Desulfovibrionales</taxon>
        <taxon>Desulfovibrionaceae</taxon>
        <taxon>Desulfovibrio</taxon>
    </lineage>
</organism>
<reference evidence="1 2" key="1">
    <citation type="submission" date="2008-10" db="EMBL/GenBank/DDBJ databases">
        <title>Draft genome sequence of Desulvovibrio piger (ATCC 29098).</title>
        <authorList>
            <person name="Sudarsanam P."/>
            <person name="Ley R."/>
            <person name="Guruge J."/>
            <person name="Turnbaugh P.J."/>
            <person name="Mahowald M."/>
            <person name="Liep D."/>
            <person name="Gordon J."/>
        </authorList>
    </citation>
    <scope>NUCLEOTIDE SEQUENCE [LARGE SCALE GENOMIC DNA]</scope>
    <source>
        <strain evidence="1 2">ATCC 29098</strain>
    </source>
</reference>
<sequence>MQLADVTDQTRLRPVSPTAAFGWRCMAGKSPLLSAFRFFF</sequence>
<gene>
    <name evidence="1" type="ORF">DESPIG_02932</name>
</gene>
<accession>B6WXV2</accession>